<evidence type="ECO:0000313" key="8">
    <source>
        <dbReference type="Proteomes" id="UP000290567"/>
    </source>
</evidence>
<organism evidence="7 8">
    <name type="scientific">Enterococcus florum</name>
    <dbReference type="NCBI Taxonomy" id="2480627"/>
    <lineage>
        <taxon>Bacteria</taxon>
        <taxon>Bacillati</taxon>
        <taxon>Bacillota</taxon>
        <taxon>Bacilli</taxon>
        <taxon>Lactobacillales</taxon>
        <taxon>Enterococcaceae</taxon>
        <taxon>Enterococcus</taxon>
    </lineage>
</organism>
<evidence type="ECO:0000256" key="4">
    <source>
        <dbReference type="SAM" id="MobiDB-lite"/>
    </source>
</evidence>
<dbReference type="SUPFAM" id="SSF52283">
    <property type="entry name" value="Formate/glycerate dehydrogenase catalytic domain-like"/>
    <property type="match status" value="1"/>
</dbReference>
<sequence>MSKYRIAIVNSSSFGKIFPEHIARLEAIGEVEQFTVDGEIGGKELAETLHGYNIVIASVTPFFTQEFFDHKDELILITRHGIGFNNVDVEAAKRHDTVVTIIPALVERDAVAENNVTNLMALLRRTVEAHERVKADHWEDRAQFVGRTLFNKTVGVIGVGNTGSCVVEILRNGFRCNVLAYDPYKSELHIQSFGAKKVELDELLTSSDIICLCANLTEDNYHMISADEIAKMKDHVYISNSARGALIDEASLVNGLTSGKIAGFATDVLEEEPGRADHPYLAFENVIMTPHTSAYTMECLEEMGKKCVRDVEDISQGKLPERAVQPYSKHLPQEIGSK</sequence>
<evidence type="ECO:0000256" key="2">
    <source>
        <dbReference type="ARBA" id="ARBA00023027"/>
    </source>
</evidence>
<dbReference type="PANTHER" id="PTHR43026">
    <property type="entry name" value="2-HYDROXYACID DEHYDROGENASE HOMOLOG 1-RELATED"/>
    <property type="match status" value="1"/>
</dbReference>
<evidence type="ECO:0000259" key="5">
    <source>
        <dbReference type="Pfam" id="PF00389"/>
    </source>
</evidence>
<dbReference type="Proteomes" id="UP000290567">
    <property type="component" value="Unassembled WGS sequence"/>
</dbReference>
<evidence type="ECO:0000256" key="1">
    <source>
        <dbReference type="ARBA" id="ARBA00005854"/>
    </source>
</evidence>
<dbReference type="Pfam" id="PF00389">
    <property type="entry name" value="2-Hacid_dh"/>
    <property type="match status" value="1"/>
</dbReference>
<name>A0A4P5PB30_9ENTE</name>
<dbReference type="AlphaFoldDB" id="A0A4P5PB30"/>
<dbReference type="GO" id="GO:0051287">
    <property type="term" value="F:NAD binding"/>
    <property type="evidence" value="ECO:0007669"/>
    <property type="project" value="InterPro"/>
</dbReference>
<dbReference type="RefSeq" id="WP_146623760.1">
    <property type="nucleotide sequence ID" value="NZ_BJCC01000031.1"/>
</dbReference>
<dbReference type="Gene3D" id="3.40.50.720">
    <property type="entry name" value="NAD(P)-binding Rossmann-like Domain"/>
    <property type="match status" value="2"/>
</dbReference>
<dbReference type="InterPro" id="IPR006139">
    <property type="entry name" value="D-isomer_2_OHA_DH_cat_dom"/>
</dbReference>
<dbReference type="PANTHER" id="PTHR43026:SF1">
    <property type="entry name" value="2-HYDROXYACID DEHYDROGENASE HOMOLOG 1-RELATED"/>
    <property type="match status" value="1"/>
</dbReference>
<comment type="similarity">
    <text evidence="1 3">Belongs to the D-isomer specific 2-hydroxyacid dehydrogenase family.</text>
</comment>
<feature type="domain" description="D-isomer specific 2-hydroxyacid dehydrogenase NAD-binding" evidence="6">
    <location>
        <begin position="117"/>
        <end position="293"/>
    </location>
</feature>
<gene>
    <name evidence="7" type="ORF">NRIC_32560</name>
</gene>
<keyword evidence="8" id="KW-1185">Reference proteome</keyword>
<comment type="caution">
    <text evidence="7">The sequence shown here is derived from an EMBL/GenBank/DDBJ whole genome shotgun (WGS) entry which is preliminary data.</text>
</comment>
<protein>
    <submittedName>
        <fullName evidence="7">2-hydroxyacid dehydrogenase</fullName>
    </submittedName>
</protein>
<dbReference type="InterPro" id="IPR006140">
    <property type="entry name" value="D-isomer_DH_NAD-bd"/>
</dbReference>
<evidence type="ECO:0000256" key="3">
    <source>
        <dbReference type="RuleBase" id="RU003719"/>
    </source>
</evidence>
<feature type="region of interest" description="Disordered" evidence="4">
    <location>
        <begin position="319"/>
        <end position="338"/>
    </location>
</feature>
<accession>A0A4P5PB30</accession>
<reference evidence="8" key="1">
    <citation type="submission" date="2019-02" db="EMBL/GenBank/DDBJ databases">
        <title>Draft genome sequence of Enterococcus sp. Gos25-1.</title>
        <authorList>
            <person name="Tanaka N."/>
            <person name="Shiwa Y."/>
            <person name="Fujita N."/>
        </authorList>
    </citation>
    <scope>NUCLEOTIDE SEQUENCE [LARGE SCALE GENOMIC DNA]</scope>
    <source>
        <strain evidence="8">Gos25-1</strain>
    </source>
</reference>
<dbReference type="OrthoDB" id="9805416at2"/>
<dbReference type="GO" id="GO:0008720">
    <property type="term" value="F:D-lactate dehydrogenase (NAD+) activity"/>
    <property type="evidence" value="ECO:0007669"/>
    <property type="project" value="TreeGrafter"/>
</dbReference>
<dbReference type="SUPFAM" id="SSF51735">
    <property type="entry name" value="NAD(P)-binding Rossmann-fold domains"/>
    <property type="match status" value="1"/>
</dbReference>
<evidence type="ECO:0000313" key="7">
    <source>
        <dbReference type="EMBL" id="GCF95365.1"/>
    </source>
</evidence>
<keyword evidence="2" id="KW-0520">NAD</keyword>
<evidence type="ECO:0000259" key="6">
    <source>
        <dbReference type="Pfam" id="PF02826"/>
    </source>
</evidence>
<proteinExistence type="inferred from homology"/>
<dbReference type="EMBL" id="BJCC01000031">
    <property type="protein sequence ID" value="GCF95365.1"/>
    <property type="molecule type" value="Genomic_DNA"/>
</dbReference>
<dbReference type="InterPro" id="IPR036291">
    <property type="entry name" value="NAD(P)-bd_dom_sf"/>
</dbReference>
<dbReference type="Pfam" id="PF02826">
    <property type="entry name" value="2-Hacid_dh_C"/>
    <property type="match status" value="1"/>
</dbReference>
<feature type="domain" description="D-isomer specific 2-hydroxyacid dehydrogenase catalytic" evidence="5">
    <location>
        <begin position="17"/>
        <end position="324"/>
    </location>
</feature>
<keyword evidence="3" id="KW-0560">Oxidoreductase</keyword>
<dbReference type="CDD" id="cd12177">
    <property type="entry name" value="2-Hacid_dh_12"/>
    <property type="match status" value="1"/>
</dbReference>
<dbReference type="InterPro" id="IPR058205">
    <property type="entry name" value="D-LDH-like"/>
</dbReference>